<protein>
    <submittedName>
        <fullName evidence="1">Uncharacterized protein</fullName>
    </submittedName>
</protein>
<sequence>MSPGVSRSLYLPLKIRLIMRVAILVICTFASAGCSLLTPAATTITYSAGVGASANLGTILIRNIFIVADDSGHGFLVMTVFTDKRQTITAETSSSKQVELFLSEGSNVFGPKVKVTIDNVGAAPGDYVELTLSSKTSIKKVIAPVLSSEFPDYKYITQEESKPSHAFGRRNSNQIQGIV</sequence>
<dbReference type="PROSITE" id="PS51257">
    <property type="entry name" value="PROKAR_LIPOPROTEIN"/>
    <property type="match status" value="1"/>
</dbReference>
<proteinExistence type="predicted"/>
<dbReference type="RefSeq" id="WP_011102519.1">
    <property type="nucleotide sequence ID" value="NC_004572.3"/>
</dbReference>
<dbReference type="Proteomes" id="UP000002200">
    <property type="component" value="Chromosome"/>
</dbReference>
<dbReference type="STRING" id="203267.TWT_350"/>
<dbReference type="KEGG" id="twh:TWT_350"/>
<dbReference type="OrthoDB" id="3267550at2"/>
<gene>
    <name evidence="1" type="ordered locus">TWT_350</name>
</gene>
<dbReference type="EMBL" id="AE014184">
    <property type="protein sequence ID" value="AAO44447.1"/>
    <property type="molecule type" value="Genomic_DNA"/>
</dbReference>
<accession>Q83GF0</accession>
<dbReference type="AlphaFoldDB" id="Q83GF0"/>
<name>Q83GF0_TROWT</name>
<evidence type="ECO:0000313" key="2">
    <source>
        <dbReference type="Proteomes" id="UP000002200"/>
    </source>
</evidence>
<keyword evidence="2" id="KW-1185">Reference proteome</keyword>
<reference evidence="1 2" key="1">
    <citation type="journal article" date="2003" name="Genome Res.">
        <title>Tropheryma whipplei twist: a human pathogenic Actinobacteria with a reduced genome.</title>
        <authorList>
            <person name="Raoult D."/>
            <person name="Ogata H."/>
            <person name="Audic S."/>
            <person name="Robert C."/>
            <person name="Suhre K."/>
            <person name="Drancourt M."/>
            <person name="Claverie J.-M."/>
        </authorList>
    </citation>
    <scope>NUCLEOTIDE SEQUENCE [LARGE SCALE GENOMIC DNA]</scope>
    <source>
        <strain evidence="1 2">Twist</strain>
    </source>
</reference>
<organism evidence="1 2">
    <name type="scientific">Tropheryma whipplei (strain Twist)</name>
    <name type="common">Whipple's bacillus</name>
    <dbReference type="NCBI Taxonomy" id="203267"/>
    <lineage>
        <taxon>Bacteria</taxon>
        <taxon>Bacillati</taxon>
        <taxon>Actinomycetota</taxon>
        <taxon>Actinomycetes</taxon>
        <taxon>Micrococcales</taxon>
        <taxon>Tropherymataceae</taxon>
        <taxon>Tropheryma</taxon>
    </lineage>
</organism>
<evidence type="ECO:0000313" key="1">
    <source>
        <dbReference type="EMBL" id="AAO44447.1"/>
    </source>
</evidence>
<dbReference type="GeneID" id="67388641"/>
<dbReference type="HOGENOM" id="CLU_1502853_0_0_11"/>